<gene>
    <name evidence="2" type="ORF">CAC42_242</name>
</gene>
<sequence length="559" mass="61428">MSPRSRTDPVKWRASLTPSSPTLSMSNYKQDAWTQKQCDGKEAELSSLRLPRDRSADLLSLPSLPSVYEPLEGVRDQAPTPTIELTRPSGEYEDARGDVPFDLMESPVQSLYFDDVDDTQMSWSPARVEDDGIGRDISDDDRWPQSALHMHNVTVSASTSSSSIDFPFADGGDCTMCSDPMDAQVTPRSTRTLQTAERKSSSLQSWLPLGSNPPPRNAAQLSSQPILPRTSLPEEIKRSESSNIVTRHSAGSVGLDHHNELPEDLFPLRPISSHSRSRLTNLTKRISGPRSAPAKDLRRSIMQLRRMNSDLKSAGCNTPQSRRYAKLGREASPVLPFSFAGFPVFDDGDDESLLSDLDGTGGFPSGDIDEEMNDADKENVPSLQYDLVQKPFDADDSEHCDVPYAAQSMKHKWAFNSGSFDFAFSFPCPSTVSQPTTSFTVDNILKELESETNAAAVMYDTLESPSQTGLLRSSSIWEDGHAYWSDVEGIEMAELGTQDARGHARLDQKGYGLQGPMSLREMEELVVVAPTTPIGKGTGKTMVQATPNSLYDGQGFLRT</sequence>
<dbReference type="Proteomes" id="UP000243797">
    <property type="component" value="Unassembled WGS sequence"/>
</dbReference>
<feature type="region of interest" description="Disordered" evidence="1">
    <location>
        <begin position="1"/>
        <end position="49"/>
    </location>
</feature>
<feature type="compositionally biased region" description="Basic and acidic residues" evidence="1">
    <location>
        <begin position="1"/>
        <end position="11"/>
    </location>
</feature>
<evidence type="ECO:0000313" key="3">
    <source>
        <dbReference type="Proteomes" id="UP000243797"/>
    </source>
</evidence>
<accession>A0A2K1QMZ5</accession>
<feature type="compositionally biased region" description="Polar residues" evidence="1">
    <location>
        <begin position="25"/>
        <end position="37"/>
    </location>
</feature>
<feature type="compositionally biased region" description="Polar residues" evidence="1">
    <location>
        <begin position="186"/>
        <end position="205"/>
    </location>
</feature>
<organism evidence="2 3">
    <name type="scientific">Sphaceloma murrayae</name>
    <dbReference type="NCBI Taxonomy" id="2082308"/>
    <lineage>
        <taxon>Eukaryota</taxon>
        <taxon>Fungi</taxon>
        <taxon>Dikarya</taxon>
        <taxon>Ascomycota</taxon>
        <taxon>Pezizomycotina</taxon>
        <taxon>Dothideomycetes</taxon>
        <taxon>Dothideomycetidae</taxon>
        <taxon>Myriangiales</taxon>
        <taxon>Elsinoaceae</taxon>
        <taxon>Sphaceloma</taxon>
    </lineage>
</organism>
<dbReference type="OrthoDB" id="3546893at2759"/>
<comment type="caution">
    <text evidence="2">The sequence shown here is derived from an EMBL/GenBank/DDBJ whole genome shotgun (WGS) entry which is preliminary data.</text>
</comment>
<feature type="compositionally biased region" description="Basic and acidic residues" evidence="1">
    <location>
        <begin position="38"/>
        <end position="49"/>
    </location>
</feature>
<feature type="region of interest" description="Disordered" evidence="1">
    <location>
        <begin position="266"/>
        <end position="296"/>
    </location>
</feature>
<keyword evidence="3" id="KW-1185">Reference proteome</keyword>
<evidence type="ECO:0000256" key="1">
    <source>
        <dbReference type="SAM" id="MobiDB-lite"/>
    </source>
</evidence>
<protein>
    <submittedName>
        <fullName evidence="2">Uncharacterized protein</fullName>
    </submittedName>
</protein>
<feature type="compositionally biased region" description="Low complexity" evidence="1">
    <location>
        <begin position="15"/>
        <end position="24"/>
    </location>
</feature>
<reference evidence="2 3" key="1">
    <citation type="submission" date="2017-06" db="EMBL/GenBank/DDBJ databases">
        <title>Draft genome sequence of a variant of Elsinoe murrayae.</title>
        <authorList>
            <person name="Cheng Q."/>
        </authorList>
    </citation>
    <scope>NUCLEOTIDE SEQUENCE [LARGE SCALE GENOMIC DNA]</scope>
    <source>
        <strain evidence="2 3">CQ-2017a</strain>
    </source>
</reference>
<dbReference type="EMBL" id="NKHZ01000057">
    <property type="protein sequence ID" value="PNS16508.1"/>
    <property type="molecule type" value="Genomic_DNA"/>
</dbReference>
<dbReference type="InParanoid" id="A0A2K1QMZ5"/>
<name>A0A2K1QMZ5_9PEZI</name>
<dbReference type="AlphaFoldDB" id="A0A2K1QMZ5"/>
<feature type="region of interest" description="Disordered" evidence="1">
    <location>
        <begin position="182"/>
        <end position="228"/>
    </location>
</feature>
<evidence type="ECO:0000313" key="2">
    <source>
        <dbReference type="EMBL" id="PNS16508.1"/>
    </source>
</evidence>
<proteinExistence type="predicted"/>
<feature type="compositionally biased region" description="Polar residues" evidence="1">
    <location>
        <begin position="272"/>
        <end position="284"/>
    </location>
</feature>